<dbReference type="EMBL" id="LWDF02000958">
    <property type="protein sequence ID" value="KAE8241177.1"/>
    <property type="molecule type" value="Genomic_DNA"/>
</dbReference>
<sequence>MSSTAPSLRDHPDYPPRVPRPSRKVRRRMMWRFRNGKDSAERKKRFLKLKKERRQKLSIFLRKVAADPKAARRTVRDKISSKNKNRMQTKFQPKKSRSSLHTAARKNPFLSVEAEHDEDSASSDESDDEDKDAFLAGLIDDSPEIEESLSFHMRTLKVAPGAGLPQLIAGSRPCAGEATRQALQFFTPTPGLQYCKADRLPQTTDPVRLAKQRKYGLVEEDPSYFTSK</sequence>
<keyword evidence="3" id="KW-1185">Reference proteome</keyword>
<evidence type="ECO:0000313" key="2">
    <source>
        <dbReference type="EMBL" id="KAE8241177.1"/>
    </source>
</evidence>
<dbReference type="Proteomes" id="UP000077521">
    <property type="component" value="Unassembled WGS sequence"/>
</dbReference>
<feature type="region of interest" description="Disordered" evidence="1">
    <location>
        <begin position="66"/>
        <end position="129"/>
    </location>
</feature>
<proteinExistence type="predicted"/>
<organism evidence="2 3">
    <name type="scientific">Tilletia indica</name>
    <dbReference type="NCBI Taxonomy" id="43049"/>
    <lineage>
        <taxon>Eukaryota</taxon>
        <taxon>Fungi</taxon>
        <taxon>Dikarya</taxon>
        <taxon>Basidiomycota</taxon>
        <taxon>Ustilaginomycotina</taxon>
        <taxon>Exobasidiomycetes</taxon>
        <taxon>Tilletiales</taxon>
        <taxon>Tilletiaceae</taxon>
        <taxon>Tilletia</taxon>
    </lineage>
</organism>
<reference evidence="2" key="1">
    <citation type="submission" date="2016-04" db="EMBL/GenBank/DDBJ databases">
        <authorList>
            <person name="Nguyen H.D."/>
            <person name="Samba Siva P."/>
            <person name="Cullis J."/>
            <person name="Levesque C.A."/>
            <person name="Hambleton S."/>
        </authorList>
    </citation>
    <scope>NUCLEOTIDE SEQUENCE</scope>
    <source>
        <strain evidence="2">DAOMC 236416</strain>
    </source>
</reference>
<comment type="caution">
    <text evidence="2">The sequence shown here is derived from an EMBL/GenBank/DDBJ whole genome shotgun (WGS) entry which is preliminary data.</text>
</comment>
<accession>A0A8T8SIT5</accession>
<gene>
    <name evidence="2" type="ORF">A4X13_0g7530</name>
</gene>
<feature type="region of interest" description="Disordered" evidence="1">
    <location>
        <begin position="1"/>
        <end position="43"/>
    </location>
</feature>
<reference evidence="2" key="2">
    <citation type="journal article" date="2019" name="IMA Fungus">
        <title>Genome sequencing and comparison of five Tilletia species to identify candidate genes for the detection of regulated species infecting wheat.</title>
        <authorList>
            <person name="Nguyen H.D.T."/>
            <person name="Sultana T."/>
            <person name="Kesanakurti P."/>
            <person name="Hambleton S."/>
        </authorList>
    </citation>
    <scope>NUCLEOTIDE SEQUENCE</scope>
    <source>
        <strain evidence="2">DAOMC 236416</strain>
    </source>
</reference>
<feature type="compositionally biased region" description="Basic residues" evidence="1">
    <location>
        <begin position="81"/>
        <end position="98"/>
    </location>
</feature>
<feature type="compositionally biased region" description="Basic and acidic residues" evidence="1">
    <location>
        <begin position="66"/>
        <end position="80"/>
    </location>
</feature>
<feature type="compositionally biased region" description="Acidic residues" evidence="1">
    <location>
        <begin position="115"/>
        <end position="129"/>
    </location>
</feature>
<protein>
    <submittedName>
        <fullName evidence="2">Uncharacterized protein</fullName>
    </submittedName>
</protein>
<feature type="compositionally biased region" description="Basic residues" evidence="1">
    <location>
        <begin position="20"/>
        <end position="31"/>
    </location>
</feature>
<evidence type="ECO:0000313" key="3">
    <source>
        <dbReference type="Proteomes" id="UP000077521"/>
    </source>
</evidence>
<name>A0A8T8SIT5_9BASI</name>
<evidence type="ECO:0000256" key="1">
    <source>
        <dbReference type="SAM" id="MobiDB-lite"/>
    </source>
</evidence>
<dbReference type="AlphaFoldDB" id="A0A8T8SIT5"/>